<sequence length="1109" mass="123733">MAESAEGEDVLETPAEIDQPLLYESFNLPDIQCSVPQSASSSTGVERENTESADIAPRRRFQSEFQRHASLRAVIEATHRRLADGFDEMQLAMSSADEMPMPVPWRLGDVDIGAQFESTATLRAEQRLLVFGGPTSGKSGLINRLLGEDIMPIGVGSLLLCQAGLTHLHFSERPFVRFSGSAFPNQPPVELDPSRPLAGQVRTFLLSDDFEPQRSAWASMDGCALEIGAPMELMRCQLAFVEVPSDCVDHLVRERLLRELARSKNHTVVYVIDSQKGFCNQDREFLLFLRANRPEDRVIYIVNKVDYDPEAEFMDCNTDDEDSNDEDEQSDEICSVHRSGEETQQRKLRLVNDQLLRYRLVDPRSGVDGRARSVFPISLIRLRVPLTASGSKSLVHRLNRQYRVQYGELQEALFSNLLETSSAGVDGAIGLLFLKASLAFDAFARDPAKEEAESRGPAAKDLVRIAVSEARDAIEQLKRKLKNDITKLHQACEESIISECGNLEFGPLRLHNRIRNNEVEQQYRTQLHNFALHLLNSEVSSRLVDCLANLRSSLALLIGKMQSQLTKESTEAGGFVDSQWNEVVRLQTQEAQCVAARMDQLSIEWEGDFKFFTWMRRLVAKKGQASGGAVFSTSEWKESVAKDFYQHINLSAVVKKFFANLEAKLLQTERRLQGLAASRQRCGTRLRRLLRKNHPGACAAWRAAQRCLATADALRNAQRFGLVDLGEVLYDGRLGCQRALVREDFGGSCVPGLQAATVLRPDGHLGSICSLYLGQRRQRRWLLPNEWTVAPILVSLTREACRMCVLHNAYTCSLADALQNGKYSNKQAFWLLQSLLQLCQICAAAAAAESGTNGDDEGGCEQCSWLTCDTVRVRFEAGFATAMIDCLDEPLQVTRSKKRQQQQQQQQQPQQHQHALNRPTLVAQQSTTVQHSPFRQIKEAYKRSRSVDALGDGPSSAGATSAVATEPGIGVETPWERRELDNFLLLALMILCRRRLDYIDGQLIDWFSVSSSGISQQQQQHQLVSEVALQEHQVGSLSELLAGVVKGQERSGHNYSTALVIPEPWETVSRLLLGCSDQQAETATAEAGESRWDLISAFVENGLKNELAK</sequence>
<keyword evidence="4" id="KW-1185">Reference proteome</keyword>
<dbReference type="Gene3D" id="3.40.50.300">
    <property type="entry name" value="P-loop containing nucleotide triphosphate hydrolases"/>
    <property type="match status" value="1"/>
</dbReference>
<evidence type="ECO:0000313" key="3">
    <source>
        <dbReference type="EMBL" id="PAA69837.1"/>
    </source>
</evidence>
<evidence type="ECO:0000256" key="1">
    <source>
        <dbReference type="SAM" id="Coils"/>
    </source>
</evidence>
<feature type="compositionally biased region" description="Low complexity" evidence="2">
    <location>
        <begin position="901"/>
        <end position="914"/>
    </location>
</feature>
<reference evidence="3 4" key="1">
    <citation type="submission" date="2017-06" db="EMBL/GenBank/DDBJ databases">
        <title>A platform for efficient transgenesis in Macrostomum lignano, a flatworm model organism for stem cell research.</title>
        <authorList>
            <person name="Berezikov E."/>
        </authorList>
    </citation>
    <scope>NUCLEOTIDE SEQUENCE [LARGE SCALE GENOMIC DNA]</scope>
    <source>
        <strain evidence="3">DV1</strain>
        <tissue evidence="3">Whole organism</tissue>
    </source>
</reference>
<gene>
    <name evidence="3" type="ORF">BOX15_Mlig014929g1</name>
</gene>
<feature type="region of interest" description="Disordered" evidence="2">
    <location>
        <begin position="895"/>
        <end position="916"/>
    </location>
</feature>
<evidence type="ECO:0000313" key="4">
    <source>
        <dbReference type="Proteomes" id="UP000215902"/>
    </source>
</evidence>
<dbReference type="STRING" id="282301.A0A267F9L1"/>
<evidence type="ECO:0000256" key="2">
    <source>
        <dbReference type="SAM" id="MobiDB-lite"/>
    </source>
</evidence>
<dbReference type="Proteomes" id="UP000215902">
    <property type="component" value="Unassembled WGS sequence"/>
</dbReference>
<dbReference type="SUPFAM" id="SSF52540">
    <property type="entry name" value="P-loop containing nucleoside triphosphate hydrolases"/>
    <property type="match status" value="1"/>
</dbReference>
<proteinExistence type="predicted"/>
<protein>
    <submittedName>
        <fullName evidence="3">Uncharacterized protein</fullName>
    </submittedName>
</protein>
<dbReference type="AlphaFoldDB" id="A0A267F9L1"/>
<keyword evidence="1" id="KW-0175">Coiled coil</keyword>
<dbReference type="InterPro" id="IPR027417">
    <property type="entry name" value="P-loop_NTPase"/>
</dbReference>
<name>A0A267F9L1_9PLAT</name>
<comment type="caution">
    <text evidence="3">The sequence shown here is derived from an EMBL/GenBank/DDBJ whole genome shotgun (WGS) entry which is preliminary data.</text>
</comment>
<dbReference type="EMBL" id="NIVC01001285">
    <property type="protein sequence ID" value="PAA69837.1"/>
    <property type="molecule type" value="Genomic_DNA"/>
</dbReference>
<feature type="region of interest" description="Disordered" evidence="2">
    <location>
        <begin position="945"/>
        <end position="965"/>
    </location>
</feature>
<feature type="coiled-coil region" evidence="1">
    <location>
        <begin position="460"/>
        <end position="494"/>
    </location>
</feature>
<accession>A0A267F9L1</accession>
<organism evidence="3 4">
    <name type="scientific">Macrostomum lignano</name>
    <dbReference type="NCBI Taxonomy" id="282301"/>
    <lineage>
        <taxon>Eukaryota</taxon>
        <taxon>Metazoa</taxon>
        <taxon>Spiralia</taxon>
        <taxon>Lophotrochozoa</taxon>
        <taxon>Platyhelminthes</taxon>
        <taxon>Rhabditophora</taxon>
        <taxon>Macrostomorpha</taxon>
        <taxon>Macrostomida</taxon>
        <taxon>Macrostomidae</taxon>
        <taxon>Macrostomum</taxon>
    </lineage>
</organism>